<evidence type="ECO:0000313" key="2">
    <source>
        <dbReference type="EnsemblPlants" id="AES69386"/>
    </source>
</evidence>
<organism evidence="1 3">
    <name type="scientific">Medicago truncatula</name>
    <name type="common">Barrel medic</name>
    <name type="synonym">Medicago tribuloides</name>
    <dbReference type="NCBI Taxonomy" id="3880"/>
    <lineage>
        <taxon>Eukaryota</taxon>
        <taxon>Viridiplantae</taxon>
        <taxon>Streptophyta</taxon>
        <taxon>Embryophyta</taxon>
        <taxon>Tracheophyta</taxon>
        <taxon>Spermatophyta</taxon>
        <taxon>Magnoliopsida</taxon>
        <taxon>eudicotyledons</taxon>
        <taxon>Gunneridae</taxon>
        <taxon>Pentapetalae</taxon>
        <taxon>rosids</taxon>
        <taxon>fabids</taxon>
        <taxon>Fabales</taxon>
        <taxon>Fabaceae</taxon>
        <taxon>Papilionoideae</taxon>
        <taxon>50 kb inversion clade</taxon>
        <taxon>NPAAA clade</taxon>
        <taxon>Hologalegina</taxon>
        <taxon>IRL clade</taxon>
        <taxon>Trifolieae</taxon>
        <taxon>Medicago</taxon>
    </lineage>
</organism>
<dbReference type="HOGENOM" id="CLU_2926054_0_0_1"/>
<dbReference type="Proteomes" id="UP000002051">
    <property type="component" value="Chromosome 3"/>
</dbReference>
<gene>
    <name evidence="1" type="ordered locus">MTR_3g028290</name>
</gene>
<dbReference type="PaxDb" id="3880-AES69386"/>
<accession>G7IZE2</accession>
<dbReference type="EnsemblPlants" id="AES69386">
    <property type="protein sequence ID" value="AES69386"/>
    <property type="gene ID" value="MTR_3g028290"/>
</dbReference>
<proteinExistence type="predicted"/>
<reference evidence="1 3" key="2">
    <citation type="journal article" date="2014" name="BMC Genomics">
        <title>An improved genome release (version Mt4.0) for the model legume Medicago truncatula.</title>
        <authorList>
            <person name="Tang H."/>
            <person name="Krishnakumar V."/>
            <person name="Bidwell S."/>
            <person name="Rosen B."/>
            <person name="Chan A."/>
            <person name="Zhou S."/>
            <person name="Gentzbittel L."/>
            <person name="Childs K.L."/>
            <person name="Yandell M."/>
            <person name="Gundlach H."/>
            <person name="Mayer K.F."/>
            <person name="Schwartz D.C."/>
            <person name="Town C.D."/>
        </authorList>
    </citation>
    <scope>GENOME REANNOTATION</scope>
    <source>
        <strain evidence="2 3">cv. Jemalong A17</strain>
    </source>
</reference>
<reference evidence="1 3" key="1">
    <citation type="journal article" date="2011" name="Nature">
        <title>The Medicago genome provides insight into the evolution of rhizobial symbioses.</title>
        <authorList>
            <person name="Young N.D."/>
            <person name="Debelle F."/>
            <person name="Oldroyd G.E."/>
            <person name="Geurts R."/>
            <person name="Cannon S.B."/>
            <person name="Udvardi M.K."/>
            <person name="Benedito V.A."/>
            <person name="Mayer K.F."/>
            <person name="Gouzy J."/>
            <person name="Schoof H."/>
            <person name="Van de Peer Y."/>
            <person name="Proost S."/>
            <person name="Cook D.R."/>
            <person name="Meyers B.C."/>
            <person name="Spannagl M."/>
            <person name="Cheung F."/>
            <person name="De Mita S."/>
            <person name="Krishnakumar V."/>
            <person name="Gundlach H."/>
            <person name="Zhou S."/>
            <person name="Mudge J."/>
            <person name="Bharti A.K."/>
            <person name="Murray J.D."/>
            <person name="Naoumkina M.A."/>
            <person name="Rosen B."/>
            <person name="Silverstein K.A."/>
            <person name="Tang H."/>
            <person name="Rombauts S."/>
            <person name="Zhao P.X."/>
            <person name="Zhou P."/>
            <person name="Barbe V."/>
            <person name="Bardou P."/>
            <person name="Bechner M."/>
            <person name="Bellec A."/>
            <person name="Berger A."/>
            <person name="Berges H."/>
            <person name="Bidwell S."/>
            <person name="Bisseling T."/>
            <person name="Choisne N."/>
            <person name="Couloux A."/>
            <person name="Denny R."/>
            <person name="Deshpande S."/>
            <person name="Dai X."/>
            <person name="Doyle J.J."/>
            <person name="Dudez A.M."/>
            <person name="Farmer A.D."/>
            <person name="Fouteau S."/>
            <person name="Franken C."/>
            <person name="Gibelin C."/>
            <person name="Gish J."/>
            <person name="Goldstein S."/>
            <person name="Gonzalez A.J."/>
            <person name="Green P.J."/>
            <person name="Hallab A."/>
            <person name="Hartog M."/>
            <person name="Hua A."/>
            <person name="Humphray S.J."/>
            <person name="Jeong D.H."/>
            <person name="Jing Y."/>
            <person name="Jocker A."/>
            <person name="Kenton S.M."/>
            <person name="Kim D.J."/>
            <person name="Klee K."/>
            <person name="Lai H."/>
            <person name="Lang C."/>
            <person name="Lin S."/>
            <person name="Macmil S.L."/>
            <person name="Magdelenat G."/>
            <person name="Matthews L."/>
            <person name="McCorrison J."/>
            <person name="Monaghan E.L."/>
            <person name="Mun J.H."/>
            <person name="Najar F.Z."/>
            <person name="Nicholson C."/>
            <person name="Noirot C."/>
            <person name="O'Bleness M."/>
            <person name="Paule C.R."/>
            <person name="Poulain J."/>
            <person name="Prion F."/>
            <person name="Qin B."/>
            <person name="Qu C."/>
            <person name="Retzel E.F."/>
            <person name="Riddle C."/>
            <person name="Sallet E."/>
            <person name="Samain S."/>
            <person name="Samson N."/>
            <person name="Sanders I."/>
            <person name="Saurat O."/>
            <person name="Scarpelli C."/>
            <person name="Schiex T."/>
            <person name="Segurens B."/>
            <person name="Severin A.J."/>
            <person name="Sherrier D.J."/>
            <person name="Shi R."/>
            <person name="Sims S."/>
            <person name="Singer S.R."/>
            <person name="Sinharoy S."/>
            <person name="Sterck L."/>
            <person name="Viollet A."/>
            <person name="Wang B.B."/>
            <person name="Wang K."/>
            <person name="Wang M."/>
            <person name="Wang X."/>
            <person name="Warfsmann J."/>
            <person name="Weissenbach J."/>
            <person name="White D.D."/>
            <person name="White J.D."/>
            <person name="Wiley G.B."/>
            <person name="Wincker P."/>
            <person name="Xing Y."/>
            <person name="Yang L."/>
            <person name="Yao Z."/>
            <person name="Ying F."/>
            <person name="Zhai J."/>
            <person name="Zhou L."/>
            <person name="Zuber A."/>
            <person name="Denarie J."/>
            <person name="Dixon R.A."/>
            <person name="May G.D."/>
            <person name="Schwartz D.C."/>
            <person name="Rogers J."/>
            <person name="Quetier F."/>
            <person name="Town C.D."/>
            <person name="Roe B.A."/>
        </authorList>
    </citation>
    <scope>NUCLEOTIDE SEQUENCE [LARGE SCALE GENOMIC DNA]</scope>
    <source>
        <strain evidence="1">A17</strain>
        <strain evidence="2 3">cv. Jemalong A17</strain>
    </source>
</reference>
<protein>
    <submittedName>
        <fullName evidence="1 2">Uncharacterized protein</fullName>
    </submittedName>
</protein>
<sequence>MPRILLKERSAFGNTDTGGAWLSSARVVRCSEKDVVYESLTYSSELYISAGKTYVSLCLFT</sequence>
<evidence type="ECO:0000313" key="1">
    <source>
        <dbReference type="EMBL" id="AES69386.1"/>
    </source>
</evidence>
<dbReference type="AlphaFoldDB" id="G7IZE2"/>
<keyword evidence="3" id="KW-1185">Reference proteome</keyword>
<evidence type="ECO:0000313" key="3">
    <source>
        <dbReference type="Proteomes" id="UP000002051"/>
    </source>
</evidence>
<reference evidence="2" key="3">
    <citation type="submission" date="2015-04" db="UniProtKB">
        <authorList>
            <consortium name="EnsemblPlants"/>
        </authorList>
    </citation>
    <scope>IDENTIFICATION</scope>
    <source>
        <strain evidence="2">cv. Jemalong A17</strain>
    </source>
</reference>
<dbReference type="EMBL" id="CM001219">
    <property type="protein sequence ID" value="AES69386.1"/>
    <property type="molecule type" value="Genomic_DNA"/>
</dbReference>
<name>G7IZE2_MEDTR</name>